<evidence type="ECO:0000313" key="1">
    <source>
        <dbReference type="EMBL" id="EMS64951.1"/>
    </source>
</evidence>
<gene>
    <name evidence="1" type="ORF">TRIUR3_33940</name>
</gene>
<dbReference type="AlphaFoldDB" id="M7ZZ43"/>
<dbReference type="EMBL" id="KD050039">
    <property type="protein sequence ID" value="EMS64951.1"/>
    <property type="molecule type" value="Genomic_DNA"/>
</dbReference>
<sequence length="55" mass="6241">MGVYADSFGDNHPTVDWLPQIDLQQMNLNSRTCETFVPYMDGFFLAAFGLELPQV</sequence>
<reference evidence="1" key="1">
    <citation type="journal article" date="2013" name="Nature">
        <title>Draft genome of the wheat A-genome progenitor Triticum urartu.</title>
        <authorList>
            <person name="Ling H.Q."/>
            <person name="Zhao S."/>
            <person name="Liu D."/>
            <person name="Wang J."/>
            <person name="Sun H."/>
            <person name="Zhang C."/>
            <person name="Fan H."/>
            <person name="Li D."/>
            <person name="Dong L."/>
            <person name="Tao Y."/>
            <person name="Gao C."/>
            <person name="Wu H."/>
            <person name="Li Y."/>
            <person name="Cui Y."/>
            <person name="Guo X."/>
            <person name="Zheng S."/>
            <person name="Wang B."/>
            <person name="Yu K."/>
            <person name="Liang Q."/>
            <person name="Yang W."/>
            <person name="Lou X."/>
            <person name="Chen J."/>
            <person name="Feng M."/>
            <person name="Jian J."/>
            <person name="Zhang X."/>
            <person name="Luo G."/>
            <person name="Jiang Y."/>
            <person name="Liu J."/>
            <person name="Wang Z."/>
            <person name="Sha Y."/>
            <person name="Zhang B."/>
            <person name="Wu H."/>
            <person name="Tang D."/>
            <person name="Shen Q."/>
            <person name="Xue P."/>
            <person name="Zou S."/>
            <person name="Wang X."/>
            <person name="Liu X."/>
            <person name="Wang F."/>
            <person name="Yang Y."/>
            <person name="An X."/>
            <person name="Dong Z."/>
            <person name="Zhang K."/>
            <person name="Zhang X."/>
            <person name="Luo M.C."/>
            <person name="Dvorak J."/>
            <person name="Tong Y."/>
            <person name="Wang J."/>
            <person name="Yang H."/>
            <person name="Li Z."/>
            <person name="Wang D."/>
            <person name="Zhang A."/>
            <person name="Wang J."/>
        </authorList>
    </citation>
    <scope>NUCLEOTIDE SEQUENCE</scope>
</reference>
<name>M7ZZ43_TRIUA</name>
<accession>M7ZZ43</accession>
<proteinExistence type="predicted"/>
<organism evidence="1">
    <name type="scientific">Triticum urartu</name>
    <name type="common">Red wild einkorn</name>
    <name type="synonym">Crithodium urartu</name>
    <dbReference type="NCBI Taxonomy" id="4572"/>
    <lineage>
        <taxon>Eukaryota</taxon>
        <taxon>Viridiplantae</taxon>
        <taxon>Streptophyta</taxon>
        <taxon>Embryophyta</taxon>
        <taxon>Tracheophyta</taxon>
        <taxon>Spermatophyta</taxon>
        <taxon>Magnoliopsida</taxon>
        <taxon>Liliopsida</taxon>
        <taxon>Poales</taxon>
        <taxon>Poaceae</taxon>
        <taxon>BOP clade</taxon>
        <taxon>Pooideae</taxon>
        <taxon>Triticodae</taxon>
        <taxon>Triticeae</taxon>
        <taxon>Triticinae</taxon>
        <taxon>Triticum</taxon>
    </lineage>
</organism>
<protein>
    <submittedName>
        <fullName evidence="1">Uncharacterized protein</fullName>
    </submittedName>
</protein>